<evidence type="ECO:0000256" key="2">
    <source>
        <dbReference type="ARBA" id="ARBA00023015"/>
    </source>
</evidence>
<dbReference type="Proteomes" id="UP001632038">
    <property type="component" value="Unassembled WGS sequence"/>
</dbReference>
<organism evidence="7 8">
    <name type="scientific">Castilleja foliolosa</name>
    <dbReference type="NCBI Taxonomy" id="1961234"/>
    <lineage>
        <taxon>Eukaryota</taxon>
        <taxon>Viridiplantae</taxon>
        <taxon>Streptophyta</taxon>
        <taxon>Embryophyta</taxon>
        <taxon>Tracheophyta</taxon>
        <taxon>Spermatophyta</taxon>
        <taxon>Magnoliopsida</taxon>
        <taxon>eudicotyledons</taxon>
        <taxon>Gunneridae</taxon>
        <taxon>Pentapetalae</taxon>
        <taxon>asterids</taxon>
        <taxon>lamiids</taxon>
        <taxon>Lamiales</taxon>
        <taxon>Orobanchaceae</taxon>
        <taxon>Pedicularideae</taxon>
        <taxon>Castillejinae</taxon>
        <taxon>Castilleja</taxon>
    </lineage>
</organism>
<dbReference type="InterPro" id="IPR003340">
    <property type="entry name" value="B3_DNA-bd"/>
</dbReference>
<keyword evidence="5" id="KW-0539">Nucleus</keyword>
<dbReference type="CDD" id="cd10017">
    <property type="entry name" value="B3_DNA"/>
    <property type="match status" value="1"/>
</dbReference>
<dbReference type="GO" id="GO:0005634">
    <property type="term" value="C:nucleus"/>
    <property type="evidence" value="ECO:0007669"/>
    <property type="project" value="UniProtKB-SubCell"/>
</dbReference>
<evidence type="ECO:0000259" key="6">
    <source>
        <dbReference type="PROSITE" id="PS50863"/>
    </source>
</evidence>
<comment type="caution">
    <text evidence="7">The sequence shown here is derived from an EMBL/GenBank/DDBJ whole genome shotgun (WGS) entry which is preliminary data.</text>
</comment>
<proteinExistence type="predicted"/>
<dbReference type="SMART" id="SM01019">
    <property type="entry name" value="B3"/>
    <property type="match status" value="1"/>
</dbReference>
<keyword evidence="4" id="KW-0804">Transcription</keyword>
<dbReference type="SUPFAM" id="SSF101936">
    <property type="entry name" value="DNA-binding pseudobarrel domain"/>
    <property type="match status" value="1"/>
</dbReference>
<dbReference type="PANTHER" id="PTHR31391">
    <property type="entry name" value="B3 DOMAIN-CONTAINING PROTEIN OS11G0197600-RELATED"/>
    <property type="match status" value="1"/>
</dbReference>
<evidence type="ECO:0000256" key="5">
    <source>
        <dbReference type="ARBA" id="ARBA00023242"/>
    </source>
</evidence>
<dbReference type="GO" id="GO:0003677">
    <property type="term" value="F:DNA binding"/>
    <property type="evidence" value="ECO:0007669"/>
    <property type="project" value="UniProtKB-KW"/>
</dbReference>
<name>A0ABD3BMI4_9LAMI</name>
<accession>A0ABD3BMI4</accession>
<dbReference type="InterPro" id="IPR044837">
    <property type="entry name" value="REM16-like"/>
</dbReference>
<gene>
    <name evidence="7" type="ORF">CASFOL_038256</name>
</gene>
<protein>
    <recommendedName>
        <fullName evidence="6">TF-B3 domain-containing protein</fullName>
    </recommendedName>
</protein>
<dbReference type="InterPro" id="IPR015300">
    <property type="entry name" value="DNA-bd_pseudobarrel_sf"/>
</dbReference>
<evidence type="ECO:0000256" key="4">
    <source>
        <dbReference type="ARBA" id="ARBA00023163"/>
    </source>
</evidence>
<dbReference type="Gene3D" id="2.40.330.10">
    <property type="entry name" value="DNA-binding pseudobarrel domain"/>
    <property type="match status" value="1"/>
</dbReference>
<dbReference type="EMBL" id="JAVIJP010000081">
    <property type="protein sequence ID" value="KAL3617935.1"/>
    <property type="molecule type" value="Genomic_DNA"/>
</dbReference>
<dbReference type="Pfam" id="PF02362">
    <property type="entry name" value="B3"/>
    <property type="match status" value="1"/>
</dbReference>
<dbReference type="AlphaFoldDB" id="A0ABD3BMI4"/>
<sequence>MVMSKASYEAIREQRMEENKKRMEELHLPLLSQALQIASSPKPSPMKKTKPRVARKELVPVRRSLRFSNKSAPEYKEVTYYERVQIPRRITHRTRDFSNRVYASDEARECAIQKAEEKETTLGSEYPSFVRSMLPSHVSGGFWLGLSTVVCKRILPRSDGVITLVDEQGEEWPVIYLARKCGLSGGWKKFAVDHDLVDGDTLVFQSIKPTVFNVFITRVDNSEHTSDDQINKVEGEDE</sequence>
<evidence type="ECO:0000256" key="3">
    <source>
        <dbReference type="ARBA" id="ARBA00023125"/>
    </source>
</evidence>
<keyword evidence="8" id="KW-1185">Reference proteome</keyword>
<dbReference type="PANTHER" id="PTHR31391:SF4">
    <property type="entry name" value="B3 DOMAIN-CONTAINING PROTEIN OS03G0184500"/>
    <property type="match status" value="1"/>
</dbReference>
<evidence type="ECO:0000313" key="8">
    <source>
        <dbReference type="Proteomes" id="UP001632038"/>
    </source>
</evidence>
<dbReference type="PROSITE" id="PS50863">
    <property type="entry name" value="B3"/>
    <property type="match status" value="1"/>
</dbReference>
<evidence type="ECO:0000256" key="1">
    <source>
        <dbReference type="ARBA" id="ARBA00004123"/>
    </source>
</evidence>
<keyword evidence="2" id="KW-0805">Transcription regulation</keyword>
<evidence type="ECO:0000313" key="7">
    <source>
        <dbReference type="EMBL" id="KAL3617935.1"/>
    </source>
</evidence>
<comment type="subcellular location">
    <subcellularLocation>
        <location evidence="1">Nucleus</location>
    </subcellularLocation>
</comment>
<keyword evidence="3" id="KW-0238">DNA-binding</keyword>
<reference evidence="8" key="1">
    <citation type="journal article" date="2024" name="IScience">
        <title>Strigolactones Initiate the Formation of Haustorium-like Structures in Castilleja.</title>
        <authorList>
            <person name="Buerger M."/>
            <person name="Peterson D."/>
            <person name="Chory J."/>
        </authorList>
    </citation>
    <scope>NUCLEOTIDE SEQUENCE [LARGE SCALE GENOMIC DNA]</scope>
</reference>
<feature type="domain" description="TF-B3" evidence="6">
    <location>
        <begin position="129"/>
        <end position="220"/>
    </location>
</feature>